<dbReference type="InterPro" id="IPR007488">
    <property type="entry name" value="DUF535"/>
</dbReference>
<reference evidence="1 2" key="1">
    <citation type="submission" date="2019-03" db="EMBL/GenBank/DDBJ databases">
        <title>Above-ground endophytic microbial communities from plants in different locations in the United States.</title>
        <authorList>
            <person name="Frank C."/>
        </authorList>
    </citation>
    <scope>NUCLEOTIDE SEQUENCE [LARGE SCALE GENOMIC DNA]</scope>
    <source>
        <strain evidence="1 2">LP_13_YM</strain>
    </source>
</reference>
<evidence type="ECO:0000313" key="1">
    <source>
        <dbReference type="EMBL" id="TCV94099.1"/>
    </source>
</evidence>
<comment type="caution">
    <text evidence="1">The sequence shown here is derived from an EMBL/GenBank/DDBJ whole genome shotgun (WGS) entry which is preliminary data.</text>
</comment>
<protein>
    <recommendedName>
        <fullName evidence="3">DUF535 domain-containing protein</fullName>
    </recommendedName>
</protein>
<dbReference type="AlphaFoldDB" id="A0A4V2W406"/>
<evidence type="ECO:0000313" key="2">
    <source>
        <dbReference type="Proteomes" id="UP000295645"/>
    </source>
</evidence>
<evidence type="ECO:0008006" key="3">
    <source>
        <dbReference type="Google" id="ProtNLM"/>
    </source>
</evidence>
<dbReference type="RefSeq" id="WP_132144436.1">
    <property type="nucleotide sequence ID" value="NZ_SMCS01000004.1"/>
</dbReference>
<dbReference type="EMBL" id="SMCS01000004">
    <property type="protein sequence ID" value="TCV94099.1"/>
    <property type="molecule type" value="Genomic_DNA"/>
</dbReference>
<sequence length="323" mass="36462">MKALSTWNDGDNGAGAHAAVPMARDGYRLMAAACRDHWNLRSASTARRVAGLAKYTLRSMLMLRRQTDWLRFLHGNDAMRQAVRTDPRLYARWHSHYISARFSREARHRMVDAHYRFLLQRFPKKLREKLLRGHGARMATLVLDQGALAHLYLRQSTTGTAGELDLFVVNSDKEVLSSCTITFAGHEGILVGAMHGSWAYMGAGPVRRFIQGSNGLGPRNLLLSLVRSLAAMYGFRRIRAVSHAALPVTQRTRTTEDSYDRFWIEHGGLLGNDGCYELPCAEPVEDPGVANGKRSAARRRREQFREDACELLLRALRWDAQKS</sequence>
<organism evidence="1 2">
    <name type="scientific">Luteibacter rhizovicinus</name>
    <dbReference type="NCBI Taxonomy" id="242606"/>
    <lineage>
        <taxon>Bacteria</taxon>
        <taxon>Pseudomonadati</taxon>
        <taxon>Pseudomonadota</taxon>
        <taxon>Gammaproteobacteria</taxon>
        <taxon>Lysobacterales</taxon>
        <taxon>Rhodanobacteraceae</taxon>
        <taxon>Luteibacter</taxon>
    </lineage>
</organism>
<name>A0A4V2W406_9GAMM</name>
<dbReference type="PANTHER" id="PTHR38785">
    <property type="entry name" value="HOMOLOG OF VIRK"/>
    <property type="match status" value="1"/>
</dbReference>
<dbReference type="Pfam" id="PF04393">
    <property type="entry name" value="DUF535"/>
    <property type="match status" value="1"/>
</dbReference>
<keyword evidence="2" id="KW-1185">Reference proteome</keyword>
<dbReference type="PANTHER" id="PTHR38785:SF1">
    <property type="entry name" value="HOMOLOG OF VIRK"/>
    <property type="match status" value="1"/>
</dbReference>
<proteinExistence type="predicted"/>
<dbReference type="GO" id="GO:0006974">
    <property type="term" value="P:DNA damage response"/>
    <property type="evidence" value="ECO:0007669"/>
    <property type="project" value="TreeGrafter"/>
</dbReference>
<dbReference type="OrthoDB" id="5943931at2"/>
<accession>A0A4V2W406</accession>
<dbReference type="Proteomes" id="UP000295645">
    <property type="component" value="Unassembled WGS sequence"/>
</dbReference>
<gene>
    <name evidence="1" type="ORF">EC912_104296</name>
</gene>